<name>A0A2H8TSA1_9HEMI</name>
<dbReference type="InterPro" id="IPR013087">
    <property type="entry name" value="Znf_C2H2_type"/>
</dbReference>
<dbReference type="Gene3D" id="3.30.160.60">
    <property type="entry name" value="Classic Zinc Finger"/>
    <property type="match status" value="1"/>
</dbReference>
<keyword evidence="1" id="KW-0862">Zinc</keyword>
<dbReference type="SUPFAM" id="SSF57667">
    <property type="entry name" value="beta-beta-alpha zinc fingers"/>
    <property type="match status" value="1"/>
</dbReference>
<accession>A0A2H8TSA1</accession>
<evidence type="ECO:0000256" key="1">
    <source>
        <dbReference type="PROSITE-ProRule" id="PRU00042"/>
    </source>
</evidence>
<feature type="domain" description="C2H2-type" evidence="2">
    <location>
        <begin position="85"/>
        <end position="108"/>
    </location>
</feature>
<dbReference type="AlphaFoldDB" id="A0A2H8TSA1"/>
<evidence type="ECO:0000259" key="2">
    <source>
        <dbReference type="PROSITE" id="PS50157"/>
    </source>
</evidence>
<organism evidence="3">
    <name type="scientific">Melanaphis sacchari</name>
    <dbReference type="NCBI Taxonomy" id="742174"/>
    <lineage>
        <taxon>Eukaryota</taxon>
        <taxon>Metazoa</taxon>
        <taxon>Ecdysozoa</taxon>
        <taxon>Arthropoda</taxon>
        <taxon>Hexapoda</taxon>
        <taxon>Insecta</taxon>
        <taxon>Pterygota</taxon>
        <taxon>Neoptera</taxon>
        <taxon>Paraneoptera</taxon>
        <taxon>Hemiptera</taxon>
        <taxon>Sternorrhyncha</taxon>
        <taxon>Aphidomorpha</taxon>
        <taxon>Aphidoidea</taxon>
        <taxon>Aphididae</taxon>
        <taxon>Aphidini</taxon>
        <taxon>Melanaphis</taxon>
    </lineage>
</organism>
<dbReference type="InterPro" id="IPR036236">
    <property type="entry name" value="Znf_C2H2_sf"/>
</dbReference>
<evidence type="ECO:0000313" key="3">
    <source>
        <dbReference type="EMBL" id="MBW16472.1"/>
    </source>
</evidence>
<keyword evidence="1" id="KW-0863">Zinc-finger</keyword>
<dbReference type="GO" id="GO:0008270">
    <property type="term" value="F:zinc ion binding"/>
    <property type="evidence" value="ECO:0007669"/>
    <property type="project" value="UniProtKB-KW"/>
</dbReference>
<dbReference type="SMART" id="SM00355">
    <property type="entry name" value="ZnF_C2H2"/>
    <property type="match status" value="1"/>
</dbReference>
<sequence>MCQLNCLISIYNVNNHKKLRKSCFILNVSVFLIYVLEQPEFSDVTHTGNFENSRNLCPNGCGHHYKRKGHMTYHFKFECGVHPQFKCPYCNKLSNRKSNLKTHVLCVHKVLSDDNFLMFSKN</sequence>
<dbReference type="OrthoDB" id="407106at2759"/>
<keyword evidence="1" id="KW-0479">Metal-binding</keyword>
<proteinExistence type="predicted"/>
<dbReference type="PROSITE" id="PS50157">
    <property type="entry name" value="ZINC_FINGER_C2H2_2"/>
    <property type="match status" value="1"/>
</dbReference>
<protein>
    <submittedName>
        <fullName evidence="3">Longitudinals lacking protein, isoforms A/B/D/L</fullName>
    </submittedName>
</protein>
<reference evidence="3" key="1">
    <citation type="submission" date="2017-10" db="EMBL/GenBank/DDBJ databases">
        <title>Transcriptome Assembly of Sugarcane Aphid Adults.</title>
        <authorList>
            <person name="Scully E.D."/>
            <person name="Palmer N.A."/>
            <person name="Geib S.M."/>
            <person name="Sarath G."/>
            <person name="Sattler S.E."/>
        </authorList>
    </citation>
    <scope>NUCLEOTIDE SEQUENCE</scope>
    <source>
        <tissue evidence="3">Whole body</tissue>
    </source>
</reference>
<gene>
    <name evidence="3" type="primary">lola_24</name>
</gene>
<dbReference type="EMBL" id="GFXV01004667">
    <property type="protein sequence ID" value="MBW16472.1"/>
    <property type="molecule type" value="Transcribed_RNA"/>
</dbReference>